<dbReference type="EMBL" id="WSTA01000019">
    <property type="protein sequence ID" value="MWB98090.1"/>
    <property type="molecule type" value="Genomic_DNA"/>
</dbReference>
<evidence type="ECO:0000313" key="3">
    <source>
        <dbReference type="Proteomes" id="UP000438182"/>
    </source>
</evidence>
<gene>
    <name evidence="2" type="ORF">GB864_05940</name>
</gene>
<dbReference type="InterPro" id="IPR006059">
    <property type="entry name" value="SBP"/>
</dbReference>
<feature type="chain" id="PRO_5038514431" evidence="1">
    <location>
        <begin position="26"/>
        <end position="439"/>
    </location>
</feature>
<dbReference type="Pfam" id="PF13416">
    <property type="entry name" value="SBP_bac_8"/>
    <property type="match status" value="1"/>
</dbReference>
<evidence type="ECO:0000256" key="1">
    <source>
        <dbReference type="SAM" id="SignalP"/>
    </source>
</evidence>
<dbReference type="InterPro" id="IPR050490">
    <property type="entry name" value="Bact_solute-bd_prot1"/>
</dbReference>
<dbReference type="SUPFAM" id="SSF53850">
    <property type="entry name" value="Periplasmic binding protein-like II"/>
    <property type="match status" value="1"/>
</dbReference>
<dbReference type="Gene3D" id="3.40.190.10">
    <property type="entry name" value="Periplasmic binding protein-like II"/>
    <property type="match status" value="1"/>
</dbReference>
<reference evidence="2 3" key="1">
    <citation type="submission" date="2019-12" db="EMBL/GenBank/DDBJ databases">
        <authorList>
            <person name="Kim Y.S."/>
        </authorList>
    </citation>
    <scope>NUCLEOTIDE SEQUENCE [LARGE SCALE GENOMIC DNA]</scope>
    <source>
        <strain evidence="2 3">MMS17-SY077</strain>
    </source>
</reference>
<protein>
    <submittedName>
        <fullName evidence="2">Extracellular solute-binding protein</fullName>
    </submittedName>
</protein>
<keyword evidence="1" id="KW-0732">Signal</keyword>
<dbReference type="PROSITE" id="PS51257">
    <property type="entry name" value="PROKAR_LIPOPROTEIN"/>
    <property type="match status" value="1"/>
</dbReference>
<feature type="signal peptide" evidence="1">
    <location>
        <begin position="1"/>
        <end position="25"/>
    </location>
</feature>
<dbReference type="PANTHER" id="PTHR43649">
    <property type="entry name" value="ARABINOSE-BINDING PROTEIN-RELATED"/>
    <property type="match status" value="1"/>
</dbReference>
<dbReference type="PANTHER" id="PTHR43649:SF32">
    <property type="entry name" value="SUGAR BINDING SECRETED PROTEIN"/>
    <property type="match status" value="1"/>
</dbReference>
<keyword evidence="3" id="KW-1185">Reference proteome</keyword>
<dbReference type="AlphaFoldDB" id="A0A6I4NUX1"/>
<dbReference type="RefSeq" id="WP_160423434.1">
    <property type="nucleotide sequence ID" value="NZ_WSTA01000019.1"/>
</dbReference>
<organism evidence="2 3">
    <name type="scientific">Agromyces seonyuensis</name>
    <dbReference type="NCBI Taxonomy" id="2662446"/>
    <lineage>
        <taxon>Bacteria</taxon>
        <taxon>Bacillati</taxon>
        <taxon>Actinomycetota</taxon>
        <taxon>Actinomycetes</taxon>
        <taxon>Micrococcales</taxon>
        <taxon>Microbacteriaceae</taxon>
        <taxon>Agromyces</taxon>
    </lineage>
</organism>
<name>A0A6I4NUX1_9MICO</name>
<proteinExistence type="predicted"/>
<dbReference type="Proteomes" id="UP000438182">
    <property type="component" value="Unassembled WGS sequence"/>
</dbReference>
<evidence type="ECO:0000313" key="2">
    <source>
        <dbReference type="EMBL" id="MWB98090.1"/>
    </source>
</evidence>
<sequence>MKLSRHTKVAAAVAGAASIALLATACSSGGSESGSDGDITLTVTTFGTMGLDDLYAQYEADHPGITIKPTNIDTGGNALTDWQTKQAAGSGLPDVQAVEEGWLSKVMQVSDSFTDLNEYGGAENSADQVSWKNEQATDADGRLIGYGTDIGPEGLCYNGALFEAAGLPSDRESVAALFGGDDATWEKFFEVGKQYTDKTGKAFYDQSGFVWNSMVNQLPEGYYTSDGELNVEGNSELEARWALLAQGAADGLSANQTQWDWGGGKAFIDGSFATFVCPGWMLGNVKGNVEAAGGDATSGWDFADVFPGGAANWGGTFLTVPTTSKHPKEAAELAAFLTSTESQVAAFQAAGAFPSTTTAQADPGVTGESELTEFFNDAPVGQILGSRAEGVVAQYKGPDDSVIQEQVFGPSVQELDSGKADGPTAWDHAIDLLNQLVAQ</sequence>
<accession>A0A6I4NUX1</accession>
<comment type="caution">
    <text evidence="2">The sequence shown here is derived from an EMBL/GenBank/DDBJ whole genome shotgun (WGS) entry which is preliminary data.</text>
</comment>